<dbReference type="PANTHER" id="PTHR39082">
    <property type="entry name" value="PHOSPHOLIPASE C-BETA-2-RELATED"/>
    <property type="match status" value="1"/>
</dbReference>
<organism evidence="4 5">
    <name type="scientific">Leucobacter soli</name>
    <dbReference type="NCBI Taxonomy" id="2812850"/>
    <lineage>
        <taxon>Bacteria</taxon>
        <taxon>Bacillati</taxon>
        <taxon>Actinomycetota</taxon>
        <taxon>Actinomycetes</taxon>
        <taxon>Micrococcales</taxon>
        <taxon>Microbacteriaceae</taxon>
        <taxon>Leucobacter</taxon>
    </lineage>
</organism>
<dbReference type="AlphaFoldDB" id="A0A916JX40"/>
<evidence type="ECO:0008006" key="6">
    <source>
        <dbReference type="Google" id="ProtNLM"/>
    </source>
</evidence>
<dbReference type="Pfam" id="PF02591">
    <property type="entry name" value="Zn_ribbon_9"/>
    <property type="match status" value="1"/>
</dbReference>
<feature type="domain" description="CT398-like coiled coil hairpin" evidence="3">
    <location>
        <begin position="14"/>
        <end position="192"/>
    </location>
</feature>
<protein>
    <recommendedName>
        <fullName evidence="6">C4-type zinc ribbon domain-containing protein</fullName>
    </recommendedName>
</protein>
<feature type="coiled-coil region" evidence="1">
    <location>
        <begin position="14"/>
        <end position="115"/>
    </location>
</feature>
<dbReference type="EMBL" id="CAJVAP010000013">
    <property type="protein sequence ID" value="CAG7610908.1"/>
    <property type="molecule type" value="Genomic_DNA"/>
</dbReference>
<comment type="caution">
    <text evidence="4">The sequence shown here is derived from an EMBL/GenBank/DDBJ whole genome shotgun (WGS) entry which is preliminary data.</text>
</comment>
<keyword evidence="1" id="KW-0175">Coiled coil</keyword>
<sequence length="245" mass="26666">MKATPAQQQRLLDLQELDTAMARLRRRREQLPQRAELAGLQGELSAAREAFMAVQRELDSQNAEIARFESDVETVRARRERDNQLLAASTSPKEAQALQDELDTLARRQSALEDRELELMAANEETQANFETVSQALAEVDGRRGTLTAAISEAEHGIDAELASTAEARSGLAAEVQRDLLDLYERTRARGGVGAARLRGNVSEASNMALAPAELADLRAAAADEVVFCPQSGAILVRVAEGETE</sequence>
<feature type="domain" description="C4-type zinc ribbon" evidence="2">
    <location>
        <begin position="203"/>
        <end position="236"/>
    </location>
</feature>
<accession>A0A916JX40</accession>
<evidence type="ECO:0000259" key="3">
    <source>
        <dbReference type="Pfam" id="PF24481"/>
    </source>
</evidence>
<dbReference type="Proteomes" id="UP000693892">
    <property type="component" value="Unassembled WGS sequence"/>
</dbReference>
<proteinExistence type="predicted"/>
<evidence type="ECO:0000259" key="2">
    <source>
        <dbReference type="Pfam" id="PF02591"/>
    </source>
</evidence>
<evidence type="ECO:0000313" key="4">
    <source>
        <dbReference type="EMBL" id="CAG7610908.1"/>
    </source>
</evidence>
<dbReference type="RefSeq" id="WP_218114984.1">
    <property type="nucleotide sequence ID" value="NZ_CAJVAP010000013.1"/>
</dbReference>
<dbReference type="InterPro" id="IPR056003">
    <property type="entry name" value="CT398_CC_hairpin"/>
</dbReference>
<dbReference type="Pfam" id="PF24481">
    <property type="entry name" value="CT398_CC"/>
    <property type="match status" value="1"/>
</dbReference>
<evidence type="ECO:0000313" key="5">
    <source>
        <dbReference type="Proteomes" id="UP000693892"/>
    </source>
</evidence>
<reference evidence="4" key="1">
    <citation type="submission" date="2021-06" db="EMBL/GenBank/DDBJ databases">
        <authorList>
            <person name="Criscuolo A."/>
        </authorList>
    </citation>
    <scope>NUCLEOTIDE SEQUENCE</scope>
    <source>
        <strain evidence="4">CIP111803</strain>
    </source>
</reference>
<gene>
    <name evidence="4" type="ORF">LEUCIP111803_01367</name>
</gene>
<name>A0A916JX40_9MICO</name>
<dbReference type="InterPro" id="IPR052376">
    <property type="entry name" value="Oxidative_Scav/Glycosyltrans"/>
</dbReference>
<evidence type="ECO:0000256" key="1">
    <source>
        <dbReference type="SAM" id="Coils"/>
    </source>
</evidence>
<dbReference type="PANTHER" id="PTHR39082:SF1">
    <property type="entry name" value="SCAVENGER RECEPTOR CLASS A MEMBER 3"/>
    <property type="match status" value="1"/>
</dbReference>
<dbReference type="InterPro" id="IPR003743">
    <property type="entry name" value="Zf-RING_7"/>
</dbReference>
<keyword evidence="5" id="KW-1185">Reference proteome</keyword>